<comment type="caution">
    <text evidence="2">The sequence shown here is derived from an EMBL/GenBank/DDBJ whole genome shotgun (WGS) entry which is preliminary data.</text>
</comment>
<feature type="region of interest" description="Disordered" evidence="1">
    <location>
        <begin position="1"/>
        <end position="97"/>
    </location>
</feature>
<name>A0AAV6GJQ2_9TELE</name>
<feature type="compositionally biased region" description="Polar residues" evidence="1">
    <location>
        <begin position="54"/>
        <end position="68"/>
    </location>
</feature>
<feature type="region of interest" description="Disordered" evidence="1">
    <location>
        <begin position="220"/>
        <end position="239"/>
    </location>
</feature>
<evidence type="ECO:0000313" key="2">
    <source>
        <dbReference type="EMBL" id="KAG5273577.1"/>
    </source>
</evidence>
<protein>
    <submittedName>
        <fullName evidence="2">Uncharacterized protein</fullName>
    </submittedName>
</protein>
<organism evidence="2 3">
    <name type="scientific">Alosa alosa</name>
    <name type="common">allis shad</name>
    <dbReference type="NCBI Taxonomy" id="278164"/>
    <lineage>
        <taxon>Eukaryota</taxon>
        <taxon>Metazoa</taxon>
        <taxon>Chordata</taxon>
        <taxon>Craniata</taxon>
        <taxon>Vertebrata</taxon>
        <taxon>Euteleostomi</taxon>
        <taxon>Actinopterygii</taxon>
        <taxon>Neopterygii</taxon>
        <taxon>Teleostei</taxon>
        <taxon>Clupei</taxon>
        <taxon>Clupeiformes</taxon>
        <taxon>Clupeoidei</taxon>
        <taxon>Clupeidae</taxon>
        <taxon>Alosa</taxon>
    </lineage>
</organism>
<gene>
    <name evidence="2" type="ORF">AALO_G00152890</name>
</gene>
<feature type="region of interest" description="Disordered" evidence="1">
    <location>
        <begin position="364"/>
        <end position="390"/>
    </location>
</feature>
<dbReference type="Proteomes" id="UP000823561">
    <property type="component" value="Chromosome 11"/>
</dbReference>
<proteinExistence type="predicted"/>
<dbReference type="AlphaFoldDB" id="A0AAV6GJQ2"/>
<feature type="compositionally biased region" description="Polar residues" evidence="1">
    <location>
        <begin position="166"/>
        <end position="186"/>
    </location>
</feature>
<keyword evidence="3" id="KW-1185">Reference proteome</keyword>
<evidence type="ECO:0000313" key="3">
    <source>
        <dbReference type="Proteomes" id="UP000823561"/>
    </source>
</evidence>
<evidence type="ECO:0000256" key="1">
    <source>
        <dbReference type="SAM" id="MobiDB-lite"/>
    </source>
</evidence>
<feature type="compositionally biased region" description="Polar residues" evidence="1">
    <location>
        <begin position="716"/>
        <end position="728"/>
    </location>
</feature>
<reference evidence="2" key="1">
    <citation type="submission" date="2020-10" db="EMBL/GenBank/DDBJ databases">
        <title>Chromosome-scale genome assembly of the Allis shad, Alosa alosa.</title>
        <authorList>
            <person name="Margot Z."/>
            <person name="Christophe K."/>
            <person name="Cabau C."/>
            <person name="Louis A."/>
            <person name="Berthelot C."/>
            <person name="Parey E."/>
            <person name="Roest Crollius H."/>
            <person name="Montfort J."/>
            <person name="Robinson-Rechavi M."/>
            <person name="Bucao C."/>
            <person name="Bouchez O."/>
            <person name="Gislard M."/>
            <person name="Lluch J."/>
            <person name="Milhes M."/>
            <person name="Lampietro C."/>
            <person name="Lopez Roques C."/>
            <person name="Donnadieu C."/>
            <person name="Braasch I."/>
            <person name="Desvignes T."/>
            <person name="Postlethwait J."/>
            <person name="Bobe J."/>
            <person name="Guiguen Y."/>
        </authorList>
    </citation>
    <scope>NUCLEOTIDE SEQUENCE</scope>
    <source>
        <strain evidence="2">M-15738</strain>
        <tissue evidence="2">Blood</tissue>
    </source>
</reference>
<feature type="compositionally biased region" description="Polar residues" evidence="1">
    <location>
        <begin position="83"/>
        <end position="94"/>
    </location>
</feature>
<feature type="region of interest" description="Disordered" evidence="1">
    <location>
        <begin position="149"/>
        <end position="196"/>
    </location>
</feature>
<feature type="compositionally biased region" description="Basic and acidic residues" evidence="1">
    <location>
        <begin position="1"/>
        <end position="19"/>
    </location>
</feature>
<dbReference type="EMBL" id="JADWDJ010000011">
    <property type="protein sequence ID" value="KAG5273577.1"/>
    <property type="molecule type" value="Genomic_DNA"/>
</dbReference>
<feature type="region of interest" description="Disordered" evidence="1">
    <location>
        <begin position="706"/>
        <end position="728"/>
    </location>
</feature>
<sequence length="903" mass="100206">MMWRRSENDEQTEQADKQRGLPLQTIPLKAETPTDLHKVLHNRQFPHVPKPINSAHSSPASLQTQTEASPAEMGTWREPTLPSEGTSYKPSSQQDTHKVELSIQLGTVSKSEGCVSEQQRIVGHKTTTDQVQCKASACYKTEFRDKDRSMPDTWIPGPGEKESPRPNVTHTIEVSRNSTKDGPSTTDENKDSHEPILSIPLYKTHTLRLEKNDKSEVIKHTPGGAETENYSHHFSNRNKTTNTSGLSPIWLQTDYNVSEIHCDDLLNTQESVSTRQEAPVAAPRSPNQNDINKLFTEKSIFRASNKQVTSTASQSSKTVETSLDYPKRANGFATDISLGMDLVGSARAPSASHSQKIMAWRTHLSRRHSSSAQEHSPLPRNQGAGTNHQHAVPRLNSYPAAVGSLRPPMASYYSSETPLVKAKSCERLLQKAASVDSPICLSQPVSNMRSMSSSERINILAKHHAQGLKPGRDCCELNVPQLPHNQTRGRSYSTHEINSLQYSQIPLCHSGADNSQLLREHRSLTISNLTLPKYGLSKDRYPHQSKFSVFSSGRLGQSQPAPDKGNIGGCNQQYSKFRSQGNLSRESLYKGHSLDMVSFKADPVPNKKKRNYPSDMCQAGQFNHQEDHNGRSEIDRTDIPYNKHWLSPSYCKGKGSKRWSSVSELRNPEGHYRTQKHQTLFSQQQTFPKPSKLLLDSTGSQMSLDWSSESTDDDIFSTSPGQCRQASPPNYFTAYDKGLKPHHKSSCNVYQSTGGRANVYSSRSFDLSHGRSVSVSNVSSNRTAGLRRISTGSRTTTLSDLRDCEDFDDAISPKPRTLSCTLDQTVSSGPVQRLSTTGYLWRGDSLASSSGSLLSPSQVCLDSLFPSGNYYLTYIESEDSDSDTLSEGEYWLYGSGEDLESSL</sequence>
<accession>A0AAV6GJQ2</accession>